<dbReference type="GO" id="GO:0043565">
    <property type="term" value="F:sequence-specific DNA binding"/>
    <property type="evidence" value="ECO:0007669"/>
    <property type="project" value="TreeGrafter"/>
</dbReference>
<dbReference type="Proteomes" id="UP001280121">
    <property type="component" value="Unassembled WGS sequence"/>
</dbReference>
<evidence type="ECO:0000313" key="5">
    <source>
        <dbReference type="Proteomes" id="UP001280121"/>
    </source>
</evidence>
<dbReference type="Pfam" id="PF20451">
    <property type="entry name" value="Calmod_bind_M"/>
    <property type="match status" value="1"/>
</dbReference>
<evidence type="ECO:0000313" key="4">
    <source>
        <dbReference type="EMBL" id="KAK2638248.1"/>
    </source>
</evidence>
<dbReference type="Pfam" id="PF07887">
    <property type="entry name" value="Calmodulin_bind"/>
    <property type="match status" value="1"/>
</dbReference>
<evidence type="ECO:0000256" key="1">
    <source>
        <dbReference type="SAM" id="MobiDB-lite"/>
    </source>
</evidence>
<dbReference type="PANTHER" id="PTHR31713">
    <property type="entry name" value="OS02G0177800 PROTEIN"/>
    <property type="match status" value="1"/>
</dbReference>
<dbReference type="GO" id="GO:0080142">
    <property type="term" value="P:regulation of salicylic acid biosynthetic process"/>
    <property type="evidence" value="ECO:0007669"/>
    <property type="project" value="TreeGrafter"/>
</dbReference>
<dbReference type="GO" id="GO:0003700">
    <property type="term" value="F:DNA-binding transcription factor activity"/>
    <property type="evidence" value="ECO:0007669"/>
    <property type="project" value="TreeGrafter"/>
</dbReference>
<name>A0AAD9TLW9_9ROSI</name>
<evidence type="ECO:0000259" key="3">
    <source>
        <dbReference type="Pfam" id="PF20451"/>
    </source>
</evidence>
<dbReference type="InterPro" id="IPR046831">
    <property type="entry name" value="Calmodulin_bind_N"/>
</dbReference>
<dbReference type="GO" id="GO:0005634">
    <property type="term" value="C:nucleus"/>
    <property type="evidence" value="ECO:0007669"/>
    <property type="project" value="TreeGrafter"/>
</dbReference>
<dbReference type="InterPro" id="IPR046830">
    <property type="entry name" value="Calmod_bind_M"/>
</dbReference>
<feature type="region of interest" description="Disordered" evidence="1">
    <location>
        <begin position="254"/>
        <end position="330"/>
    </location>
</feature>
<sequence length="367" mass="41018">MKHLIQTLSPQVAPTYWNVNARTPLGHQFTRSDVGEYHLLFGKKLHEIIYTKDKITDEDGGSVQIKLIVPITGGIIEEIGGLSSVEIEIVVLEGDFGSDSHENWTEKEFNDKIVPQRGHKPLVKEKQNITLRDGVGSIGDLKFSVNSRRTSCKKFRLGARVLQSSSNMVQVRIKEAVSDAFTVRDQRGKMKHLEKIQEGGKFHKALIDNHICSGSELKQMYKTDPGKLMMILKGCSKWEWEVIVNHASCVLDDANSNPSRSQEAEANNTLTTGSTGMPNNSNRASSSQCLAENLPNSASQPLDMPNPHSNTNYAPLILSNDSHQPLNNDYGDPRWYSPYLLPSNDNHMTESYQINNNGLDDTFFYST</sequence>
<dbReference type="GO" id="GO:0005516">
    <property type="term" value="F:calmodulin binding"/>
    <property type="evidence" value="ECO:0007669"/>
    <property type="project" value="InterPro"/>
</dbReference>
<reference evidence="4" key="1">
    <citation type="journal article" date="2023" name="Plant J.">
        <title>Genome sequences and population genomics provide insights into the demographic history, inbreeding, and mutation load of two 'living fossil' tree species of Dipteronia.</title>
        <authorList>
            <person name="Feng Y."/>
            <person name="Comes H.P."/>
            <person name="Chen J."/>
            <person name="Zhu S."/>
            <person name="Lu R."/>
            <person name="Zhang X."/>
            <person name="Li P."/>
            <person name="Qiu J."/>
            <person name="Olsen K.M."/>
            <person name="Qiu Y."/>
        </authorList>
    </citation>
    <scope>NUCLEOTIDE SEQUENCE</scope>
    <source>
        <strain evidence="4">KIB01</strain>
    </source>
</reference>
<comment type="caution">
    <text evidence="4">The sequence shown here is derived from an EMBL/GenBank/DDBJ whole genome shotgun (WGS) entry which is preliminary data.</text>
</comment>
<feature type="domain" description="Calmodulin binding protein-like N-terminal" evidence="2">
    <location>
        <begin position="38"/>
        <end position="186"/>
    </location>
</feature>
<gene>
    <name evidence="4" type="ORF">Ddye_026043</name>
</gene>
<feature type="domain" description="Calmodulin binding protein central" evidence="3">
    <location>
        <begin position="193"/>
        <end position="248"/>
    </location>
</feature>
<feature type="compositionally biased region" description="Polar residues" evidence="1">
    <location>
        <begin position="254"/>
        <end position="300"/>
    </location>
</feature>
<dbReference type="InterPro" id="IPR012416">
    <property type="entry name" value="CBP60"/>
</dbReference>
<keyword evidence="5" id="KW-1185">Reference proteome</keyword>
<accession>A0AAD9TLW9</accession>
<dbReference type="EMBL" id="JANJYI010000008">
    <property type="protein sequence ID" value="KAK2638248.1"/>
    <property type="molecule type" value="Genomic_DNA"/>
</dbReference>
<feature type="compositionally biased region" description="Polar residues" evidence="1">
    <location>
        <begin position="307"/>
        <end position="327"/>
    </location>
</feature>
<proteinExistence type="predicted"/>
<evidence type="ECO:0000259" key="2">
    <source>
        <dbReference type="Pfam" id="PF07887"/>
    </source>
</evidence>
<protein>
    <submittedName>
        <fullName evidence="4">Uncharacterized protein</fullName>
    </submittedName>
</protein>
<dbReference type="AlphaFoldDB" id="A0AAD9TLW9"/>
<dbReference type="PANTHER" id="PTHR31713:SF43">
    <property type="entry name" value="CALMODULIN-BINDING PROTEIN 60 G"/>
    <property type="match status" value="1"/>
</dbReference>
<organism evidence="4 5">
    <name type="scientific">Dipteronia dyeriana</name>
    <dbReference type="NCBI Taxonomy" id="168575"/>
    <lineage>
        <taxon>Eukaryota</taxon>
        <taxon>Viridiplantae</taxon>
        <taxon>Streptophyta</taxon>
        <taxon>Embryophyta</taxon>
        <taxon>Tracheophyta</taxon>
        <taxon>Spermatophyta</taxon>
        <taxon>Magnoliopsida</taxon>
        <taxon>eudicotyledons</taxon>
        <taxon>Gunneridae</taxon>
        <taxon>Pentapetalae</taxon>
        <taxon>rosids</taxon>
        <taxon>malvids</taxon>
        <taxon>Sapindales</taxon>
        <taxon>Sapindaceae</taxon>
        <taxon>Hippocastanoideae</taxon>
        <taxon>Acereae</taxon>
        <taxon>Dipteronia</taxon>
    </lineage>
</organism>